<dbReference type="Pfam" id="PF25766">
    <property type="entry name" value="TPR_RPAP1"/>
    <property type="match status" value="1"/>
</dbReference>
<keyword evidence="3" id="KW-1185">Reference proteome</keyword>
<evidence type="ECO:0000313" key="3">
    <source>
        <dbReference type="Proteomes" id="UP000267027"/>
    </source>
</evidence>
<reference evidence="4" key="1">
    <citation type="submission" date="2017-02" db="UniProtKB">
        <authorList>
            <consortium name="WormBaseParasite"/>
        </authorList>
    </citation>
    <scope>IDENTIFICATION</scope>
</reference>
<accession>A0A0R3Q2S4</accession>
<dbReference type="Proteomes" id="UP000267027">
    <property type="component" value="Unassembled WGS sequence"/>
</dbReference>
<proteinExistence type="predicted"/>
<gene>
    <name evidence="2" type="ORF">ACOC_LOCUS13373</name>
</gene>
<dbReference type="EMBL" id="UYYA01005952">
    <property type="protein sequence ID" value="VDM64958.1"/>
    <property type="molecule type" value="Genomic_DNA"/>
</dbReference>
<name>A0A0R3Q2S4_ANGCS</name>
<dbReference type="WBParaSite" id="ACOC_0001337201-mRNA-1">
    <property type="protein sequence ID" value="ACOC_0001337201-mRNA-1"/>
    <property type="gene ID" value="ACOC_0001337201"/>
</dbReference>
<feature type="domain" description="RPAP1/MINIYO-like TPR repeats" evidence="1">
    <location>
        <begin position="2"/>
        <end position="93"/>
    </location>
</feature>
<sequence length="122" mass="14157">MECRFALWSPKRNTARQMTIKMEDATDIMQHIRLLSNEQASLLEEQHYVQYTSLLGAYAASIRDEKVTRDRNPVMFAIAAEELGRFVNRHSDQEPCRDNSKTKEFDILVEVIRGTLKGKLQL</sequence>
<evidence type="ECO:0000313" key="2">
    <source>
        <dbReference type="EMBL" id="VDM64958.1"/>
    </source>
</evidence>
<organism evidence="4">
    <name type="scientific">Angiostrongylus costaricensis</name>
    <name type="common">Nematode worm</name>
    <dbReference type="NCBI Taxonomy" id="334426"/>
    <lineage>
        <taxon>Eukaryota</taxon>
        <taxon>Metazoa</taxon>
        <taxon>Ecdysozoa</taxon>
        <taxon>Nematoda</taxon>
        <taxon>Chromadorea</taxon>
        <taxon>Rhabditida</taxon>
        <taxon>Rhabditina</taxon>
        <taxon>Rhabditomorpha</taxon>
        <taxon>Strongyloidea</taxon>
        <taxon>Metastrongylidae</taxon>
        <taxon>Angiostrongylus</taxon>
    </lineage>
</organism>
<dbReference type="OrthoDB" id="5853122at2759"/>
<dbReference type="InterPro" id="IPR057989">
    <property type="entry name" value="TPR_RPAP1/MINIYO-like"/>
</dbReference>
<evidence type="ECO:0000259" key="1">
    <source>
        <dbReference type="Pfam" id="PF25766"/>
    </source>
</evidence>
<reference evidence="2 3" key="2">
    <citation type="submission" date="2018-11" db="EMBL/GenBank/DDBJ databases">
        <authorList>
            <consortium name="Pathogen Informatics"/>
        </authorList>
    </citation>
    <scope>NUCLEOTIDE SEQUENCE [LARGE SCALE GENOMIC DNA]</scope>
    <source>
        <strain evidence="2 3">Costa Rica</strain>
    </source>
</reference>
<evidence type="ECO:0000313" key="4">
    <source>
        <dbReference type="WBParaSite" id="ACOC_0001337201-mRNA-1"/>
    </source>
</evidence>
<dbReference type="AlphaFoldDB" id="A0A0R3Q2S4"/>
<protein>
    <submittedName>
        <fullName evidence="4">Phage protein</fullName>
    </submittedName>
</protein>